<accession>A0A8H6CJ11</accession>
<organism evidence="6 7">
    <name type="scientific">Letharia lupina</name>
    <dbReference type="NCBI Taxonomy" id="560253"/>
    <lineage>
        <taxon>Eukaryota</taxon>
        <taxon>Fungi</taxon>
        <taxon>Dikarya</taxon>
        <taxon>Ascomycota</taxon>
        <taxon>Pezizomycotina</taxon>
        <taxon>Lecanoromycetes</taxon>
        <taxon>OSLEUM clade</taxon>
        <taxon>Lecanoromycetidae</taxon>
        <taxon>Lecanorales</taxon>
        <taxon>Lecanorineae</taxon>
        <taxon>Parmeliaceae</taxon>
        <taxon>Letharia</taxon>
    </lineage>
</organism>
<dbReference type="Proteomes" id="UP000593566">
    <property type="component" value="Unassembled WGS sequence"/>
</dbReference>
<evidence type="ECO:0000256" key="4">
    <source>
        <dbReference type="SAM" id="MobiDB-lite"/>
    </source>
</evidence>
<dbReference type="FunFam" id="2.60.120.260:FF:000059">
    <property type="entry name" value="Probable allantoicase"/>
    <property type="match status" value="1"/>
</dbReference>
<evidence type="ECO:0000256" key="1">
    <source>
        <dbReference type="ARBA" id="ARBA00009242"/>
    </source>
</evidence>
<dbReference type="GO" id="GO:0004037">
    <property type="term" value="F:allantoicase activity"/>
    <property type="evidence" value="ECO:0007669"/>
    <property type="project" value="InterPro"/>
</dbReference>
<gene>
    <name evidence="6" type="ORF">HO133_010979</name>
</gene>
<reference evidence="6 7" key="1">
    <citation type="journal article" date="2020" name="Genomics">
        <title>Complete, high-quality genomes from long-read metagenomic sequencing of two wolf lichen thalli reveals enigmatic genome architecture.</title>
        <authorList>
            <person name="McKenzie S.K."/>
            <person name="Walston R.F."/>
            <person name="Allen J.L."/>
        </authorList>
    </citation>
    <scope>NUCLEOTIDE SEQUENCE [LARGE SCALE GENOMIC DNA]</scope>
    <source>
        <strain evidence="6">WasteWater1</strain>
    </source>
</reference>
<evidence type="ECO:0000256" key="2">
    <source>
        <dbReference type="ARBA" id="ARBA00022631"/>
    </source>
</evidence>
<feature type="compositionally biased region" description="Low complexity" evidence="4">
    <location>
        <begin position="49"/>
        <end position="58"/>
    </location>
</feature>
<feature type="domain" description="Allantoicase" evidence="5">
    <location>
        <begin position="253"/>
        <end position="397"/>
    </location>
</feature>
<dbReference type="InterPro" id="IPR015908">
    <property type="entry name" value="Allantoicase_dom"/>
</dbReference>
<evidence type="ECO:0000313" key="6">
    <source>
        <dbReference type="EMBL" id="KAF6224402.1"/>
    </source>
</evidence>
<protein>
    <recommendedName>
        <fullName evidence="5">Allantoicase domain-containing protein</fullName>
    </recommendedName>
</protein>
<proteinExistence type="inferred from homology"/>
<dbReference type="HAMAP" id="MF_00813">
    <property type="entry name" value="Allantoicase"/>
    <property type="match status" value="1"/>
</dbReference>
<dbReference type="RefSeq" id="XP_037153462.1">
    <property type="nucleotide sequence ID" value="XM_037301828.1"/>
</dbReference>
<dbReference type="PANTHER" id="PTHR12045:SF3">
    <property type="entry name" value="INACTIVE ALLANTOICASE-RELATED"/>
    <property type="match status" value="1"/>
</dbReference>
<keyword evidence="7" id="KW-1185">Reference proteome</keyword>
<dbReference type="GO" id="GO:0006144">
    <property type="term" value="P:purine nucleobase metabolic process"/>
    <property type="evidence" value="ECO:0007669"/>
    <property type="project" value="UniProtKB-KW"/>
</dbReference>
<dbReference type="Pfam" id="PF03561">
    <property type="entry name" value="Allantoicase"/>
    <property type="match status" value="2"/>
</dbReference>
<dbReference type="GeneID" id="59339369"/>
<evidence type="ECO:0000313" key="7">
    <source>
        <dbReference type="Proteomes" id="UP000593566"/>
    </source>
</evidence>
<dbReference type="PANTHER" id="PTHR12045">
    <property type="entry name" value="ALLANTOICASE"/>
    <property type="match status" value="1"/>
</dbReference>
<dbReference type="EMBL" id="JACCJB010000009">
    <property type="protein sequence ID" value="KAF6224402.1"/>
    <property type="molecule type" value="Genomic_DNA"/>
</dbReference>
<name>A0A8H6CJ11_9LECA</name>
<dbReference type="AlphaFoldDB" id="A0A8H6CJ11"/>
<feature type="region of interest" description="Disordered" evidence="4">
    <location>
        <begin position="32"/>
        <end position="58"/>
    </location>
</feature>
<feature type="domain" description="Allantoicase" evidence="5">
    <location>
        <begin position="80"/>
        <end position="232"/>
    </location>
</feature>
<dbReference type="PIRSF" id="PIRSF016516">
    <property type="entry name" value="Allantoicase"/>
    <property type="match status" value="1"/>
</dbReference>
<keyword evidence="3" id="KW-0378">Hydrolase</keyword>
<dbReference type="InterPro" id="IPR005164">
    <property type="entry name" value="Allantoicase"/>
</dbReference>
<comment type="caution">
    <text evidence="6">The sequence shown here is derived from an EMBL/GenBank/DDBJ whole genome shotgun (WGS) entry which is preliminary data.</text>
</comment>
<evidence type="ECO:0000256" key="3">
    <source>
        <dbReference type="ARBA" id="ARBA00022801"/>
    </source>
</evidence>
<keyword evidence="2" id="KW-0659">Purine metabolism</keyword>
<dbReference type="InterPro" id="IPR008979">
    <property type="entry name" value="Galactose-bd-like_sf"/>
</dbReference>
<evidence type="ECO:0000259" key="5">
    <source>
        <dbReference type="Pfam" id="PF03561"/>
    </source>
</evidence>
<comment type="similarity">
    <text evidence="1">Belongs to the allantoicase family.</text>
</comment>
<dbReference type="SUPFAM" id="SSF49785">
    <property type="entry name" value="Galactose-binding domain-like"/>
    <property type="match status" value="2"/>
</dbReference>
<dbReference type="NCBIfam" id="TIGR02961">
    <property type="entry name" value="allantoicase"/>
    <property type="match status" value="1"/>
</dbReference>
<sequence>MEIQALSPEIIQDIQSTPTDFIPPDQIDSTFGTTCIGKAPSSPSPGAPPLSDSLSDSPVHTGCLEPSLTITDLVSAPLTSRILSFSDEFFASASNLLNPANPIRRPGHFVESGAWYDGWETRRHNRSPPDWVVIRLGPAAGMVRGVEIDTAFFDGNHAEGVEVWGTYETGEGADERVIEAGYRAWRPLLGKRGCGASRRQAWTVNERTGEVTHVKLCMLPDGGIARFRLYGVAVPVWPKDESEEVELSSALMGGRVVGFSDEHFGKAGNLLMPGRGVDMGDGWETKRSRESGHSDWVVVKLGARGRVRSLMIDTMHFRGNFPQGVRVEGLDAEGEEVVSGDDERWVEVVGMQGCEKDKEHVFADGLLKSVEGRAFTHMKMTIIPDGGVKRFRVFGVRAQERHL</sequence>
<dbReference type="Gene3D" id="2.60.120.260">
    <property type="entry name" value="Galactose-binding domain-like"/>
    <property type="match status" value="2"/>
</dbReference>
<dbReference type="GO" id="GO:0000256">
    <property type="term" value="P:allantoin catabolic process"/>
    <property type="evidence" value="ECO:0007669"/>
    <property type="project" value="InterPro"/>
</dbReference>